<dbReference type="Gene3D" id="3.40.50.150">
    <property type="entry name" value="Vaccinia Virus protein VP39"/>
    <property type="match status" value="1"/>
</dbReference>
<organism evidence="4 5">
    <name type="scientific">Lysinibacillus fusiformis</name>
    <dbReference type="NCBI Taxonomy" id="28031"/>
    <lineage>
        <taxon>Bacteria</taxon>
        <taxon>Bacillati</taxon>
        <taxon>Bacillota</taxon>
        <taxon>Bacilli</taxon>
        <taxon>Bacillales</taxon>
        <taxon>Bacillaceae</taxon>
        <taxon>Lysinibacillus</taxon>
    </lineage>
</organism>
<dbReference type="AlphaFoldDB" id="A0A1E4R4T8"/>
<dbReference type="EMBL" id="MECQ01000001">
    <property type="protein sequence ID" value="ODV55451.1"/>
    <property type="molecule type" value="Genomic_DNA"/>
</dbReference>
<dbReference type="OrthoDB" id="9813719at2"/>
<dbReference type="GO" id="GO:0009307">
    <property type="term" value="P:DNA restriction-modification system"/>
    <property type="evidence" value="ECO:0007669"/>
    <property type="project" value="UniProtKB-KW"/>
</dbReference>
<dbReference type="InterPro" id="IPR029063">
    <property type="entry name" value="SAM-dependent_MTases_sf"/>
</dbReference>
<keyword evidence="1" id="KW-0489">Methyltransferase</keyword>
<evidence type="ECO:0000313" key="4">
    <source>
        <dbReference type="EMBL" id="ODV55451.1"/>
    </source>
</evidence>
<keyword evidence="3" id="KW-0680">Restriction system</keyword>
<reference evidence="4 5" key="1">
    <citation type="submission" date="2016-09" db="EMBL/GenBank/DDBJ databases">
        <title>Draft genome sequence of the soil isolate, Lysinibacillus fusiformis M5, a potential hypoxanthine producer.</title>
        <authorList>
            <person name="Gallegos-Monterrosa R."/>
            <person name="Maroti G."/>
            <person name="Balint B."/>
            <person name="Kovacs A.T."/>
        </authorList>
    </citation>
    <scope>NUCLEOTIDE SEQUENCE [LARGE SCALE GENOMIC DNA]</scope>
    <source>
        <strain evidence="4 5">M5</strain>
    </source>
</reference>
<dbReference type="GO" id="GO:0008168">
    <property type="term" value="F:methyltransferase activity"/>
    <property type="evidence" value="ECO:0007669"/>
    <property type="project" value="UniProtKB-KW"/>
</dbReference>
<accession>A0A1E4R4T8</accession>
<evidence type="ECO:0000256" key="2">
    <source>
        <dbReference type="ARBA" id="ARBA00022679"/>
    </source>
</evidence>
<evidence type="ECO:0000256" key="3">
    <source>
        <dbReference type="ARBA" id="ARBA00022747"/>
    </source>
</evidence>
<dbReference type="Pfam" id="PF00145">
    <property type="entry name" value="DNA_methylase"/>
    <property type="match status" value="1"/>
</dbReference>
<proteinExistence type="predicted"/>
<dbReference type="Proteomes" id="UP000094784">
    <property type="component" value="Unassembled WGS sequence"/>
</dbReference>
<sequence>MKILNLYSGIGGNRKLWSDEHQVTAIELDDQIAAVYADLYPNDEVIVTDAHQFLLENYMNYDFIWTSPPCQTHSSFRQNIGVRFRGVSPVYPDMKLYQEIIFLQHNYDGLWIVENVNPYYEPLIQPSFDLDRHKFWSNFDVNHRDFDRLKLRSAQIPDLEEFLGFDLSNYKLPNKRQILRNCVLPEVGEYILNAALSPVKQMDIFDLAY</sequence>
<keyword evidence="2" id="KW-0808">Transferase</keyword>
<evidence type="ECO:0000256" key="1">
    <source>
        <dbReference type="ARBA" id="ARBA00022603"/>
    </source>
</evidence>
<name>A0A1E4R4T8_9BACI</name>
<dbReference type="InterPro" id="IPR001525">
    <property type="entry name" value="C5_MeTfrase"/>
</dbReference>
<protein>
    <submittedName>
        <fullName evidence="4">Uncharacterized protein</fullName>
    </submittedName>
</protein>
<dbReference type="RefSeq" id="WP_069480537.1">
    <property type="nucleotide sequence ID" value="NZ_KV766182.1"/>
</dbReference>
<comment type="caution">
    <text evidence="4">The sequence shown here is derived from an EMBL/GenBank/DDBJ whole genome shotgun (WGS) entry which is preliminary data.</text>
</comment>
<dbReference type="GO" id="GO:0032259">
    <property type="term" value="P:methylation"/>
    <property type="evidence" value="ECO:0007669"/>
    <property type="project" value="UniProtKB-KW"/>
</dbReference>
<dbReference type="SUPFAM" id="SSF53335">
    <property type="entry name" value="S-adenosyl-L-methionine-dependent methyltransferases"/>
    <property type="match status" value="1"/>
</dbReference>
<evidence type="ECO:0000313" key="5">
    <source>
        <dbReference type="Proteomes" id="UP000094784"/>
    </source>
</evidence>
<gene>
    <name evidence="4" type="ORF">BG258_05805</name>
</gene>